<dbReference type="PRINTS" id="PR00793">
    <property type="entry name" value="PROAMNOPTASE"/>
</dbReference>
<feature type="domain" description="AB hydrolase-1" evidence="3">
    <location>
        <begin position="58"/>
        <end position="198"/>
    </location>
</feature>
<dbReference type="Proteomes" id="UP001597389">
    <property type="component" value="Unassembled WGS sequence"/>
</dbReference>
<comment type="similarity">
    <text evidence="1">Belongs to the peptidase S33 family.</text>
</comment>
<dbReference type="SUPFAM" id="SSF53474">
    <property type="entry name" value="alpha/beta-Hydrolases"/>
    <property type="match status" value="1"/>
</dbReference>
<keyword evidence="2 4" id="KW-0378">Hydrolase</keyword>
<reference evidence="5" key="1">
    <citation type="journal article" date="2019" name="Int. J. Syst. Evol. Microbiol.">
        <title>The Global Catalogue of Microorganisms (GCM) 10K type strain sequencing project: providing services to taxonomists for standard genome sequencing and annotation.</title>
        <authorList>
            <consortium name="The Broad Institute Genomics Platform"/>
            <consortium name="The Broad Institute Genome Sequencing Center for Infectious Disease"/>
            <person name="Wu L."/>
            <person name="Ma J."/>
        </authorList>
    </citation>
    <scope>NUCLEOTIDE SEQUENCE [LARGE SCALE GENOMIC DNA]</scope>
    <source>
        <strain evidence="5">CCUG 57942</strain>
    </source>
</reference>
<dbReference type="PANTHER" id="PTHR43248:SF2">
    <property type="entry name" value="PROLYL AMINOPEPTIDASE"/>
    <property type="match status" value="1"/>
</dbReference>
<sequence length="438" mass="50065">MLGTAQSHRQQSTRQFKGMRLTDHYFELPLDYSQTKGPCIEVFAREVVDLKKANEDLPWMIFFQGGPGFPANRPVFNGGWIAEALKTHRLLLLDQRGTGMSSRILPQTLANFPTPEAQAEYLTHFRADNIVRDAETIHHTLIGSDKKWTGIGQSYGGFCLLTYLSFHPEGLEGVIITGGVACVKRQIEENYRLTYQKVLEKNQAFYRHYPEDEAKVKEIVQYLGSHKVMLPSGVPLSPRRFQALGLCFGADGGFERIHYLIEKAFVDGPNGKEIAYDFLVEVEQLHAFDTNPIFCILHESIYAEGYATRWAAERLREEFPWTQVDADRFHFTGEMIYPDMLDDFAHLQPLKDCANILAEKDDWLPLYDLDQLAKNTVPVAAISYYEDMYVPIELSRETALHIPHFYQWVTNEWEHDGIGQEGGKILNSLLDKLAAPRL</sequence>
<dbReference type="InterPro" id="IPR051601">
    <property type="entry name" value="Serine_prot/Carboxylest_S33"/>
</dbReference>
<evidence type="ECO:0000259" key="3">
    <source>
        <dbReference type="Pfam" id="PF00561"/>
    </source>
</evidence>
<dbReference type="Gene3D" id="3.40.50.1820">
    <property type="entry name" value="alpha/beta hydrolase"/>
    <property type="match status" value="1"/>
</dbReference>
<comment type="caution">
    <text evidence="4">The sequence shown here is derived from an EMBL/GenBank/DDBJ whole genome shotgun (WGS) entry which is preliminary data.</text>
</comment>
<dbReference type="RefSeq" id="WP_377178794.1">
    <property type="nucleotide sequence ID" value="NZ_JBHUJB010000083.1"/>
</dbReference>
<dbReference type="GO" id="GO:0016787">
    <property type="term" value="F:hydrolase activity"/>
    <property type="evidence" value="ECO:0007669"/>
    <property type="project" value="UniProtKB-KW"/>
</dbReference>
<gene>
    <name evidence="4" type="ORF">ACFSW8_16530</name>
</gene>
<dbReference type="PANTHER" id="PTHR43248">
    <property type="entry name" value="2-SUCCINYL-6-HYDROXY-2,4-CYCLOHEXADIENE-1-CARBOXYLATE SYNTHASE"/>
    <property type="match status" value="1"/>
</dbReference>
<organism evidence="4 5">
    <name type="scientific">Rubritalea tangerina</name>
    <dbReference type="NCBI Taxonomy" id="430798"/>
    <lineage>
        <taxon>Bacteria</taxon>
        <taxon>Pseudomonadati</taxon>
        <taxon>Verrucomicrobiota</taxon>
        <taxon>Verrucomicrobiia</taxon>
        <taxon>Verrucomicrobiales</taxon>
        <taxon>Rubritaleaceae</taxon>
        <taxon>Rubritalea</taxon>
    </lineage>
</organism>
<protein>
    <submittedName>
        <fullName evidence="4">Alpha/beta fold hydrolase</fullName>
    </submittedName>
</protein>
<name>A0ABW4ZES5_9BACT</name>
<accession>A0ABW4ZES5</accession>
<keyword evidence="5" id="KW-1185">Reference proteome</keyword>
<dbReference type="Pfam" id="PF00561">
    <property type="entry name" value="Abhydrolase_1"/>
    <property type="match status" value="1"/>
</dbReference>
<dbReference type="InterPro" id="IPR000073">
    <property type="entry name" value="AB_hydrolase_1"/>
</dbReference>
<evidence type="ECO:0000256" key="1">
    <source>
        <dbReference type="ARBA" id="ARBA00010088"/>
    </source>
</evidence>
<dbReference type="InterPro" id="IPR029058">
    <property type="entry name" value="AB_hydrolase_fold"/>
</dbReference>
<proteinExistence type="inferred from homology"/>
<evidence type="ECO:0000313" key="4">
    <source>
        <dbReference type="EMBL" id="MFD2160513.1"/>
    </source>
</evidence>
<evidence type="ECO:0000256" key="2">
    <source>
        <dbReference type="ARBA" id="ARBA00022801"/>
    </source>
</evidence>
<dbReference type="EMBL" id="JBHUJB010000083">
    <property type="protein sequence ID" value="MFD2160513.1"/>
    <property type="molecule type" value="Genomic_DNA"/>
</dbReference>
<dbReference type="InterPro" id="IPR002410">
    <property type="entry name" value="Peptidase_S33"/>
</dbReference>
<evidence type="ECO:0000313" key="5">
    <source>
        <dbReference type="Proteomes" id="UP001597389"/>
    </source>
</evidence>